<feature type="region of interest" description="Disordered" evidence="1">
    <location>
        <begin position="150"/>
        <end position="191"/>
    </location>
</feature>
<feature type="region of interest" description="Disordered" evidence="1">
    <location>
        <begin position="118"/>
        <end position="138"/>
    </location>
</feature>
<keyword evidence="3" id="KW-1185">Reference proteome</keyword>
<reference evidence="4" key="3">
    <citation type="submission" date="2025-04" db="UniProtKB">
        <authorList>
            <consortium name="RefSeq"/>
        </authorList>
    </citation>
    <scope>IDENTIFICATION</scope>
    <source>
        <strain evidence="4">CBS 304.34</strain>
    </source>
</reference>
<dbReference type="GeneID" id="54465690"/>
<protein>
    <submittedName>
        <fullName evidence="2 4">Uncharacterized protein</fullName>
    </submittedName>
</protein>
<reference evidence="4" key="2">
    <citation type="submission" date="2020-04" db="EMBL/GenBank/DDBJ databases">
        <authorList>
            <consortium name="NCBI Genome Project"/>
        </authorList>
    </citation>
    <scope>NUCLEOTIDE SEQUENCE</scope>
    <source>
        <strain evidence="4">CBS 304.34</strain>
    </source>
</reference>
<dbReference type="AlphaFoldDB" id="A0A6A6Z9Q7"/>
<gene>
    <name evidence="2 4" type="ORF">BDZ99DRAFT_514077</name>
</gene>
<organism evidence="2">
    <name type="scientific">Mytilinidion resinicola</name>
    <dbReference type="NCBI Taxonomy" id="574789"/>
    <lineage>
        <taxon>Eukaryota</taxon>
        <taxon>Fungi</taxon>
        <taxon>Dikarya</taxon>
        <taxon>Ascomycota</taxon>
        <taxon>Pezizomycotina</taxon>
        <taxon>Dothideomycetes</taxon>
        <taxon>Pleosporomycetidae</taxon>
        <taxon>Mytilinidiales</taxon>
        <taxon>Mytilinidiaceae</taxon>
        <taxon>Mytilinidion</taxon>
    </lineage>
</organism>
<evidence type="ECO:0000313" key="3">
    <source>
        <dbReference type="Proteomes" id="UP000504636"/>
    </source>
</evidence>
<accession>A0A6A6Z9Q7</accession>
<dbReference type="Proteomes" id="UP000504636">
    <property type="component" value="Unplaced"/>
</dbReference>
<evidence type="ECO:0000313" key="2">
    <source>
        <dbReference type="EMBL" id="KAF2817862.1"/>
    </source>
</evidence>
<name>A0A6A6Z9Q7_9PEZI</name>
<reference evidence="2 4" key="1">
    <citation type="journal article" date="2020" name="Stud. Mycol.">
        <title>101 Dothideomycetes genomes: a test case for predicting lifestyles and emergence of pathogens.</title>
        <authorList>
            <person name="Haridas S."/>
            <person name="Albert R."/>
            <person name="Binder M."/>
            <person name="Bloem J."/>
            <person name="Labutti K."/>
            <person name="Salamov A."/>
            <person name="Andreopoulos B."/>
            <person name="Baker S."/>
            <person name="Barry K."/>
            <person name="Bills G."/>
            <person name="Bluhm B."/>
            <person name="Cannon C."/>
            <person name="Castanera R."/>
            <person name="Culley D."/>
            <person name="Daum C."/>
            <person name="Ezra D."/>
            <person name="Gonzalez J."/>
            <person name="Henrissat B."/>
            <person name="Kuo A."/>
            <person name="Liang C."/>
            <person name="Lipzen A."/>
            <person name="Lutzoni F."/>
            <person name="Magnuson J."/>
            <person name="Mondo S."/>
            <person name="Nolan M."/>
            <person name="Ohm R."/>
            <person name="Pangilinan J."/>
            <person name="Park H.-J."/>
            <person name="Ramirez L."/>
            <person name="Alfaro M."/>
            <person name="Sun H."/>
            <person name="Tritt A."/>
            <person name="Yoshinaga Y."/>
            <person name="Zwiers L.-H."/>
            <person name="Turgeon B."/>
            <person name="Goodwin S."/>
            <person name="Spatafora J."/>
            <person name="Crous P."/>
            <person name="Grigoriev I."/>
        </authorList>
    </citation>
    <scope>NUCLEOTIDE SEQUENCE</scope>
    <source>
        <strain evidence="2 4">CBS 304.34</strain>
    </source>
</reference>
<dbReference type="RefSeq" id="XP_033584826.1">
    <property type="nucleotide sequence ID" value="XM_033724797.1"/>
</dbReference>
<proteinExistence type="predicted"/>
<sequence length="309" mass="34096">MTEDLAKRLPPDVEENIVHIQHLNKLLAKADSHDPHPSKHFARSHPSFAPTPQLNVLLSAIKKSLDLLEDAFREPGAKRVRRNTTKESDETEKKTFIVKLRAASLAVTGEIGDILRESGAERARRSTTKEGDETEKKSLMVKLRAASLPVADRTGDSSPMAKLKSSGLCAAKQGESSSSAEPEFGEDDDDCRDPMITIFCPPRYRSGKIAIIGSGPFITSMFVGQEGQPSLESLRGIITQPQFDLATWLSLRVTAVDLYGYANEDRMFNLPEKFAIQLKHTDHEAYPQSPVLLLYSLAPHGTLFIHHGA</sequence>
<evidence type="ECO:0000256" key="1">
    <source>
        <dbReference type="SAM" id="MobiDB-lite"/>
    </source>
</evidence>
<dbReference type="EMBL" id="MU003692">
    <property type="protein sequence ID" value="KAF2817862.1"/>
    <property type="molecule type" value="Genomic_DNA"/>
</dbReference>
<evidence type="ECO:0000313" key="4">
    <source>
        <dbReference type="RefSeq" id="XP_033584826.1"/>
    </source>
</evidence>